<feature type="repeat" description="ANK" evidence="1">
    <location>
        <begin position="154"/>
        <end position="186"/>
    </location>
</feature>
<protein>
    <submittedName>
        <fullName evidence="5">Receptor-likey region, transmembrane domain-and RING domain-containing protein 6</fullName>
    </submittedName>
</protein>
<dbReference type="SMART" id="SM00248">
    <property type="entry name" value="ANK"/>
    <property type="match status" value="1"/>
</dbReference>
<dbReference type="PROSITE" id="PS50297">
    <property type="entry name" value="ANK_REP_REGION"/>
    <property type="match status" value="1"/>
</dbReference>
<proteinExistence type="predicted"/>
<accession>A0A9P1C747</accession>
<dbReference type="EMBL" id="CAMXCT010001028">
    <property type="protein sequence ID" value="CAI3985915.1"/>
    <property type="molecule type" value="Genomic_DNA"/>
</dbReference>
<dbReference type="SUPFAM" id="SSF48403">
    <property type="entry name" value="Ankyrin repeat"/>
    <property type="match status" value="1"/>
</dbReference>
<keyword evidence="5" id="KW-0675">Receptor</keyword>
<name>A0A9P1C747_9DINO</name>
<sequence>MKMGSLQITATLQPPMLCLDECVAADSLEVDIGDLCMAPAPPAPSLGIGDHAVKLKVLKALKTKCNSSRVSWGCTTFHSAPEAKWDSGADSDDSIGQRSTSASSDSDSDDLMRCQPVRLVAQRIERRKRRETRVQKFLQINGLTDVNDVSQCPEKLSPIHIAAKCGDHGMIRLLLTANADPAAKTAKGRSALDFARELPKCETKLHVVELLHSREKTVAMRDFRKMVA</sequence>
<dbReference type="Pfam" id="PF13857">
    <property type="entry name" value="Ank_5"/>
    <property type="match status" value="1"/>
</dbReference>
<evidence type="ECO:0000313" key="4">
    <source>
        <dbReference type="EMBL" id="CAL1139290.1"/>
    </source>
</evidence>
<feature type="region of interest" description="Disordered" evidence="2">
    <location>
        <begin position="83"/>
        <end position="110"/>
    </location>
</feature>
<dbReference type="EMBL" id="CAMXCT020001028">
    <property type="protein sequence ID" value="CAL1139290.1"/>
    <property type="molecule type" value="Genomic_DNA"/>
</dbReference>
<keyword evidence="5" id="KW-0472">Membrane</keyword>
<keyword evidence="1" id="KW-0040">ANK repeat</keyword>
<evidence type="ECO:0000313" key="3">
    <source>
        <dbReference type="EMBL" id="CAI3985915.1"/>
    </source>
</evidence>
<gene>
    <name evidence="3" type="ORF">C1SCF055_LOCUS13305</name>
</gene>
<dbReference type="AlphaFoldDB" id="A0A9P1C747"/>
<reference evidence="4" key="2">
    <citation type="submission" date="2024-04" db="EMBL/GenBank/DDBJ databases">
        <authorList>
            <person name="Chen Y."/>
            <person name="Shah S."/>
            <person name="Dougan E. K."/>
            <person name="Thang M."/>
            <person name="Chan C."/>
        </authorList>
    </citation>
    <scope>NUCLEOTIDE SEQUENCE [LARGE SCALE GENOMIC DNA]</scope>
</reference>
<evidence type="ECO:0000313" key="6">
    <source>
        <dbReference type="Proteomes" id="UP001152797"/>
    </source>
</evidence>
<dbReference type="Proteomes" id="UP001152797">
    <property type="component" value="Unassembled WGS sequence"/>
</dbReference>
<evidence type="ECO:0000313" key="5">
    <source>
        <dbReference type="EMBL" id="CAL4773227.1"/>
    </source>
</evidence>
<reference evidence="3" key="1">
    <citation type="submission" date="2022-10" db="EMBL/GenBank/DDBJ databases">
        <authorList>
            <person name="Chen Y."/>
            <person name="Dougan E. K."/>
            <person name="Chan C."/>
            <person name="Rhodes N."/>
            <person name="Thang M."/>
        </authorList>
    </citation>
    <scope>NUCLEOTIDE SEQUENCE</scope>
</reference>
<keyword evidence="6" id="KW-1185">Reference proteome</keyword>
<keyword evidence="5" id="KW-0812">Transmembrane</keyword>
<dbReference type="PROSITE" id="PS50088">
    <property type="entry name" value="ANK_REPEAT"/>
    <property type="match status" value="1"/>
</dbReference>
<dbReference type="Gene3D" id="1.25.40.20">
    <property type="entry name" value="Ankyrin repeat-containing domain"/>
    <property type="match status" value="1"/>
</dbReference>
<comment type="caution">
    <text evidence="3">The sequence shown here is derived from an EMBL/GenBank/DDBJ whole genome shotgun (WGS) entry which is preliminary data.</text>
</comment>
<evidence type="ECO:0000256" key="1">
    <source>
        <dbReference type="PROSITE-ProRule" id="PRU00023"/>
    </source>
</evidence>
<dbReference type="EMBL" id="CAMXCT030001028">
    <property type="protein sequence ID" value="CAL4773227.1"/>
    <property type="molecule type" value="Genomic_DNA"/>
</dbReference>
<organism evidence="3">
    <name type="scientific">Cladocopium goreaui</name>
    <dbReference type="NCBI Taxonomy" id="2562237"/>
    <lineage>
        <taxon>Eukaryota</taxon>
        <taxon>Sar</taxon>
        <taxon>Alveolata</taxon>
        <taxon>Dinophyceae</taxon>
        <taxon>Suessiales</taxon>
        <taxon>Symbiodiniaceae</taxon>
        <taxon>Cladocopium</taxon>
    </lineage>
</organism>
<evidence type="ECO:0000256" key="2">
    <source>
        <dbReference type="SAM" id="MobiDB-lite"/>
    </source>
</evidence>
<dbReference type="InterPro" id="IPR002110">
    <property type="entry name" value="Ankyrin_rpt"/>
</dbReference>
<dbReference type="InterPro" id="IPR036770">
    <property type="entry name" value="Ankyrin_rpt-contain_sf"/>
</dbReference>